<evidence type="ECO:0000313" key="1">
    <source>
        <dbReference type="EMBL" id="CAG8789559.1"/>
    </source>
</evidence>
<evidence type="ECO:0000313" key="2">
    <source>
        <dbReference type="Proteomes" id="UP000789759"/>
    </source>
</evidence>
<comment type="caution">
    <text evidence="1">The sequence shown here is derived from an EMBL/GenBank/DDBJ whole genome shotgun (WGS) entry which is preliminary data.</text>
</comment>
<dbReference type="Proteomes" id="UP000789759">
    <property type="component" value="Unassembled WGS sequence"/>
</dbReference>
<dbReference type="OrthoDB" id="27214at2759"/>
<gene>
    <name evidence="1" type="ORF">CPELLU_LOCUS16914</name>
</gene>
<organism evidence="1 2">
    <name type="scientific">Cetraspora pellucida</name>
    <dbReference type="NCBI Taxonomy" id="1433469"/>
    <lineage>
        <taxon>Eukaryota</taxon>
        <taxon>Fungi</taxon>
        <taxon>Fungi incertae sedis</taxon>
        <taxon>Mucoromycota</taxon>
        <taxon>Glomeromycotina</taxon>
        <taxon>Glomeromycetes</taxon>
        <taxon>Diversisporales</taxon>
        <taxon>Gigasporaceae</taxon>
        <taxon>Cetraspora</taxon>
    </lineage>
</organism>
<reference evidence="1" key="1">
    <citation type="submission" date="2021-06" db="EMBL/GenBank/DDBJ databases">
        <authorList>
            <person name="Kallberg Y."/>
            <person name="Tangrot J."/>
            <person name="Rosling A."/>
        </authorList>
    </citation>
    <scope>NUCLEOTIDE SEQUENCE</scope>
    <source>
        <strain evidence="1">FL966</strain>
    </source>
</reference>
<dbReference type="EMBL" id="CAJVQA010026609">
    <property type="protein sequence ID" value="CAG8789559.1"/>
    <property type="molecule type" value="Genomic_DNA"/>
</dbReference>
<feature type="non-terminal residue" evidence="1">
    <location>
        <position position="1"/>
    </location>
</feature>
<keyword evidence="2" id="KW-1185">Reference proteome</keyword>
<accession>A0A9N9JQE2</accession>
<sequence length="95" mass="10883">LVLDFSNNDSGSATTTPLFINSILFSSKQPNSYPTRININDFTIPVIESNFKTKDCDFKDFYNPNFYLSFPEDGRFNSSDQFIIGSQENRTSNLY</sequence>
<name>A0A9N9JQE2_9GLOM</name>
<dbReference type="AlphaFoldDB" id="A0A9N9JQE2"/>
<proteinExistence type="predicted"/>
<protein>
    <submittedName>
        <fullName evidence="1">4502_t:CDS:1</fullName>
    </submittedName>
</protein>